<keyword evidence="3 6" id="KW-1133">Transmembrane helix</keyword>
<name>A0A6A6E388_9PEZI</name>
<reference evidence="8" key="1">
    <citation type="journal article" date="2020" name="Stud. Mycol.">
        <title>101 Dothideomycetes genomes: a test case for predicting lifestyles and emergence of pathogens.</title>
        <authorList>
            <person name="Haridas S."/>
            <person name="Albert R."/>
            <person name="Binder M."/>
            <person name="Bloem J."/>
            <person name="Labutti K."/>
            <person name="Salamov A."/>
            <person name="Andreopoulos B."/>
            <person name="Baker S."/>
            <person name="Barry K."/>
            <person name="Bills G."/>
            <person name="Bluhm B."/>
            <person name="Cannon C."/>
            <person name="Castanera R."/>
            <person name="Culley D."/>
            <person name="Daum C."/>
            <person name="Ezra D."/>
            <person name="Gonzalez J."/>
            <person name="Henrissat B."/>
            <person name="Kuo A."/>
            <person name="Liang C."/>
            <person name="Lipzen A."/>
            <person name="Lutzoni F."/>
            <person name="Magnuson J."/>
            <person name="Mondo S."/>
            <person name="Nolan M."/>
            <person name="Ohm R."/>
            <person name="Pangilinan J."/>
            <person name="Park H.-J."/>
            <person name="Ramirez L."/>
            <person name="Alfaro M."/>
            <person name="Sun H."/>
            <person name="Tritt A."/>
            <person name="Yoshinaga Y."/>
            <person name="Zwiers L.-H."/>
            <person name="Turgeon B."/>
            <person name="Goodwin S."/>
            <person name="Spatafora J."/>
            <person name="Crous P."/>
            <person name="Grigoriev I."/>
        </authorList>
    </citation>
    <scope>NUCLEOTIDE SEQUENCE</scope>
    <source>
        <strain evidence="8">CBS 207.26</strain>
    </source>
</reference>
<feature type="transmembrane region" description="Helical" evidence="6">
    <location>
        <begin position="160"/>
        <end position="183"/>
    </location>
</feature>
<dbReference type="PANTHER" id="PTHR37451:SF4">
    <property type="entry name" value="MARVEL DOMAIN-CONTAINING PROTEIN"/>
    <property type="match status" value="1"/>
</dbReference>
<evidence type="ECO:0000313" key="9">
    <source>
        <dbReference type="Proteomes" id="UP000800200"/>
    </source>
</evidence>
<comment type="subcellular location">
    <subcellularLocation>
        <location evidence="1">Membrane</location>
        <topology evidence="1">Multi-pass membrane protein</topology>
    </subcellularLocation>
</comment>
<feature type="transmembrane region" description="Helical" evidence="6">
    <location>
        <begin position="20"/>
        <end position="37"/>
    </location>
</feature>
<keyword evidence="9" id="KW-1185">Reference proteome</keyword>
<protein>
    <recommendedName>
        <fullName evidence="7">MARVEL domain-containing protein</fullName>
    </recommendedName>
</protein>
<feature type="region of interest" description="Disordered" evidence="5">
    <location>
        <begin position="220"/>
        <end position="257"/>
    </location>
</feature>
<evidence type="ECO:0000256" key="2">
    <source>
        <dbReference type="ARBA" id="ARBA00022692"/>
    </source>
</evidence>
<evidence type="ECO:0000313" key="8">
    <source>
        <dbReference type="EMBL" id="KAF2185059.1"/>
    </source>
</evidence>
<feature type="transmembrane region" description="Helical" evidence="6">
    <location>
        <begin position="82"/>
        <end position="104"/>
    </location>
</feature>
<accession>A0A6A6E388</accession>
<evidence type="ECO:0000256" key="6">
    <source>
        <dbReference type="SAM" id="Phobius"/>
    </source>
</evidence>
<dbReference type="EMBL" id="ML994635">
    <property type="protein sequence ID" value="KAF2185059.1"/>
    <property type="molecule type" value="Genomic_DNA"/>
</dbReference>
<feature type="transmembrane region" description="Helical" evidence="6">
    <location>
        <begin position="49"/>
        <end position="70"/>
    </location>
</feature>
<gene>
    <name evidence="8" type="ORF">K469DRAFT_688275</name>
</gene>
<evidence type="ECO:0000259" key="7">
    <source>
        <dbReference type="Pfam" id="PF01284"/>
    </source>
</evidence>
<dbReference type="OrthoDB" id="3798631at2759"/>
<evidence type="ECO:0000256" key="5">
    <source>
        <dbReference type="SAM" id="MobiDB-lite"/>
    </source>
</evidence>
<proteinExistence type="predicted"/>
<dbReference type="InterPro" id="IPR008253">
    <property type="entry name" value="Marvel"/>
</dbReference>
<feature type="domain" description="MARVEL" evidence="7">
    <location>
        <begin position="16"/>
        <end position="177"/>
    </location>
</feature>
<evidence type="ECO:0000256" key="3">
    <source>
        <dbReference type="ARBA" id="ARBA00022989"/>
    </source>
</evidence>
<dbReference type="AlphaFoldDB" id="A0A6A6E388"/>
<evidence type="ECO:0000256" key="4">
    <source>
        <dbReference type="ARBA" id="ARBA00023136"/>
    </source>
</evidence>
<feature type="compositionally biased region" description="Polar residues" evidence="5">
    <location>
        <begin position="247"/>
        <end position="257"/>
    </location>
</feature>
<dbReference type="Pfam" id="PF01284">
    <property type="entry name" value="MARVEL"/>
    <property type="match status" value="1"/>
</dbReference>
<keyword evidence="4 6" id="KW-0472">Membrane</keyword>
<dbReference type="Proteomes" id="UP000800200">
    <property type="component" value="Unassembled WGS sequence"/>
</dbReference>
<dbReference type="PANTHER" id="PTHR37451">
    <property type="entry name" value="MARVEL DOMAIN"/>
    <property type="match status" value="1"/>
</dbReference>
<evidence type="ECO:0000256" key="1">
    <source>
        <dbReference type="ARBA" id="ARBA00004141"/>
    </source>
</evidence>
<dbReference type="GO" id="GO:0016020">
    <property type="term" value="C:membrane"/>
    <property type="evidence" value="ECO:0007669"/>
    <property type="project" value="UniProtKB-SubCell"/>
</dbReference>
<keyword evidence="2 6" id="KW-0812">Transmembrane</keyword>
<sequence length="257" mass="28547">MYMLKGGALPIPCWILVVRFLQFFSAVLILGLTAYPLSVYGGGPIQPALIATIIIAILTIIPILVLTTPLHLIQLKVYDPRVALAMDGFAALFWLGALAALASYQRIFRYYGREGHRRRDLDIKVMDMRRALRRELELRLIDIEFEECYKCRKAWRTGTAAAWFSVVEFFLFLFTTLMSLYYYHCHMTDIPVPGTGGHVTKKTGHSGVAAATAAGTTIATAAQEGEQHQMRSMPQQSASRGGAEAPSSAQYMNTPQP</sequence>
<feature type="compositionally biased region" description="Polar residues" evidence="5">
    <location>
        <begin position="230"/>
        <end position="239"/>
    </location>
</feature>
<organism evidence="8 9">
    <name type="scientific">Zopfia rhizophila CBS 207.26</name>
    <dbReference type="NCBI Taxonomy" id="1314779"/>
    <lineage>
        <taxon>Eukaryota</taxon>
        <taxon>Fungi</taxon>
        <taxon>Dikarya</taxon>
        <taxon>Ascomycota</taxon>
        <taxon>Pezizomycotina</taxon>
        <taxon>Dothideomycetes</taxon>
        <taxon>Dothideomycetes incertae sedis</taxon>
        <taxon>Zopfiaceae</taxon>
        <taxon>Zopfia</taxon>
    </lineage>
</organism>